<reference evidence="1 2" key="2">
    <citation type="submission" date="2019-05" db="EMBL/GenBank/DDBJ databases">
        <authorList>
            <person name="Lianzixin W."/>
        </authorList>
    </citation>
    <scope>NUCLEOTIDE SEQUENCE [LARGE SCALE GENOMIC DNA]</scope>
    <source>
        <strain evidence="1 2">EC11</strain>
    </source>
</reference>
<proteinExistence type="predicted"/>
<dbReference type="RefSeq" id="WP_140962439.1">
    <property type="nucleotide sequence ID" value="NZ_VEVQ02000006.1"/>
</dbReference>
<dbReference type="EMBL" id="VEVQ02000006">
    <property type="protein sequence ID" value="NHN26110.1"/>
    <property type="molecule type" value="Genomic_DNA"/>
</dbReference>
<keyword evidence="2" id="KW-1185">Reference proteome</keyword>
<organism evidence="1 2">
    <name type="scientific">Flavobacterium jejuense</name>
    <dbReference type="NCBI Taxonomy" id="1544455"/>
    <lineage>
        <taxon>Bacteria</taxon>
        <taxon>Pseudomonadati</taxon>
        <taxon>Bacteroidota</taxon>
        <taxon>Flavobacteriia</taxon>
        <taxon>Flavobacteriales</taxon>
        <taxon>Flavobacteriaceae</taxon>
        <taxon>Flavobacterium</taxon>
    </lineage>
</organism>
<reference evidence="2" key="1">
    <citation type="submission" date="2019-05" db="EMBL/GenBank/DDBJ databases">
        <title>Flavobacterium profundi sp. nov., isolated from a deep-sea seamount.</title>
        <authorList>
            <person name="Zhang D.-C."/>
        </authorList>
    </citation>
    <scope>NUCLEOTIDE SEQUENCE [LARGE SCALE GENOMIC DNA]</scope>
    <source>
        <strain evidence="2">EC11</strain>
    </source>
</reference>
<gene>
    <name evidence="1" type="ORF">FIA58_010520</name>
</gene>
<comment type="caution">
    <text evidence="1">The sequence shown here is derived from an EMBL/GenBank/DDBJ whole genome shotgun (WGS) entry which is preliminary data.</text>
</comment>
<name>A0ABX0ISN7_9FLAO</name>
<accession>A0ABX0ISN7</accession>
<evidence type="ECO:0000313" key="2">
    <source>
        <dbReference type="Proteomes" id="UP000817854"/>
    </source>
</evidence>
<sequence>MMKIIKNIFYFIQLIDSYNGVYYGWEVFFEDKRIAELHFTNTRCGREYLYEVVIVNCDFNVSEIKDIFESKGVFKNLYFSSIDLKPEIDFFCNYYLEFNKLGAQYLKIYENNDHRYNKFYKLVVEIVYFYRVFFPNKRRKQVVVDENCSRMKRH</sequence>
<evidence type="ECO:0000313" key="1">
    <source>
        <dbReference type="EMBL" id="NHN26110.1"/>
    </source>
</evidence>
<reference evidence="1 2" key="3">
    <citation type="submission" date="2020-02" db="EMBL/GenBank/DDBJ databases">
        <title>Flavobacterium profundi sp. nov., isolated from a deep-sea seamount.</title>
        <authorList>
            <person name="Zhang D.-C."/>
        </authorList>
    </citation>
    <scope>NUCLEOTIDE SEQUENCE [LARGE SCALE GENOMIC DNA]</scope>
    <source>
        <strain evidence="1 2">EC11</strain>
    </source>
</reference>
<dbReference type="Proteomes" id="UP000817854">
    <property type="component" value="Unassembled WGS sequence"/>
</dbReference>
<protein>
    <submittedName>
        <fullName evidence="1">Uncharacterized protein</fullName>
    </submittedName>
</protein>